<sequence>MIQAEACNPVFLVECTLDLLDRRSNHLEQTSLRNSLRDLVDDHENTDELTAAIYWFLAVNDERHDELVTELAYRFDKAKDELRAIAAEYSGTRIGRKAHGALVAVGSGEVSASGTSNKWQIDNRLFFCARERVRSCTNVARQR</sequence>
<name>A0A0D0H749_9MICO</name>
<organism evidence="1 2">
    <name type="scientific">Leucobacter komagatae</name>
    <dbReference type="NCBI Taxonomy" id="55969"/>
    <lineage>
        <taxon>Bacteria</taxon>
        <taxon>Bacillati</taxon>
        <taxon>Actinomycetota</taxon>
        <taxon>Actinomycetes</taxon>
        <taxon>Micrococcales</taxon>
        <taxon>Microbacteriaceae</taxon>
        <taxon>Leucobacter</taxon>
    </lineage>
</organism>
<gene>
    <name evidence="1" type="ORF">SD72_05605</name>
</gene>
<dbReference type="EMBL" id="JXSQ01000005">
    <property type="protein sequence ID" value="KIP52980.1"/>
    <property type="molecule type" value="Genomic_DNA"/>
</dbReference>
<comment type="caution">
    <text evidence="1">The sequence shown here is derived from an EMBL/GenBank/DDBJ whole genome shotgun (WGS) entry which is preliminary data.</text>
</comment>
<evidence type="ECO:0000313" key="1">
    <source>
        <dbReference type="EMBL" id="KIP52980.1"/>
    </source>
</evidence>
<protein>
    <submittedName>
        <fullName evidence="1">Uncharacterized protein</fullName>
    </submittedName>
</protein>
<dbReference type="Proteomes" id="UP000032120">
    <property type="component" value="Unassembled WGS sequence"/>
</dbReference>
<proteinExistence type="predicted"/>
<keyword evidence="2" id="KW-1185">Reference proteome</keyword>
<accession>A0A0D0H749</accession>
<evidence type="ECO:0000313" key="2">
    <source>
        <dbReference type="Proteomes" id="UP000032120"/>
    </source>
</evidence>
<reference evidence="1 2" key="1">
    <citation type="submission" date="2015-01" db="EMBL/GenBank/DDBJ databases">
        <title>Draft genome sequence of Leucobacter komagatae strain VKM ST2845.</title>
        <authorList>
            <person name="Karlyshev A.V."/>
            <person name="Kudryashova E.B."/>
        </authorList>
    </citation>
    <scope>NUCLEOTIDE SEQUENCE [LARGE SCALE GENOMIC DNA]</scope>
    <source>
        <strain evidence="1 2">VKM ST2845</strain>
    </source>
</reference>
<dbReference type="AlphaFoldDB" id="A0A0D0H749"/>